<reference evidence="4" key="1">
    <citation type="journal article" date="2019" name="Int. J. Syst. Evol. Microbiol.">
        <title>The Global Catalogue of Microorganisms (GCM) 10K type strain sequencing project: providing services to taxonomists for standard genome sequencing and annotation.</title>
        <authorList>
            <consortium name="The Broad Institute Genomics Platform"/>
            <consortium name="The Broad Institute Genome Sequencing Center for Infectious Disease"/>
            <person name="Wu L."/>
            <person name="Ma J."/>
        </authorList>
    </citation>
    <scope>NUCLEOTIDE SEQUENCE [LARGE SCALE GENOMIC DNA]</scope>
    <source>
        <strain evidence="4">FCH27</strain>
    </source>
</reference>
<dbReference type="GO" id="GO:0016787">
    <property type="term" value="F:hydrolase activity"/>
    <property type="evidence" value="ECO:0007669"/>
    <property type="project" value="UniProtKB-KW"/>
</dbReference>
<comment type="caution">
    <text evidence="3">The sequence shown here is derived from an EMBL/GenBank/DDBJ whole genome shotgun (WGS) entry which is preliminary data.</text>
</comment>
<gene>
    <name evidence="3" type="ORF">ACFQO6_12240</name>
</gene>
<dbReference type="InterPro" id="IPR036380">
    <property type="entry name" value="Isochorismatase-like_sf"/>
</dbReference>
<dbReference type="Gene3D" id="3.40.50.850">
    <property type="entry name" value="Isochorismatase-like"/>
    <property type="match status" value="1"/>
</dbReference>
<dbReference type="PANTHER" id="PTHR43540:SF1">
    <property type="entry name" value="ISOCHORISMATASE HYDROLASE"/>
    <property type="match status" value="1"/>
</dbReference>
<dbReference type="PANTHER" id="PTHR43540">
    <property type="entry name" value="PEROXYUREIDOACRYLATE/UREIDOACRYLATE AMIDOHYDROLASE-RELATED"/>
    <property type="match status" value="1"/>
</dbReference>
<accession>A0ABW2N4E9</accession>
<keyword evidence="1 3" id="KW-0378">Hydrolase</keyword>
<evidence type="ECO:0000313" key="3">
    <source>
        <dbReference type="EMBL" id="MFC7361043.1"/>
    </source>
</evidence>
<dbReference type="RefSeq" id="WP_255888438.1">
    <property type="nucleotide sequence ID" value="NZ_JAFMZM010000001.1"/>
</dbReference>
<protein>
    <submittedName>
        <fullName evidence="3">Cysteine hydrolase family protein</fullName>
    </submittedName>
</protein>
<evidence type="ECO:0000256" key="1">
    <source>
        <dbReference type="ARBA" id="ARBA00022801"/>
    </source>
</evidence>
<proteinExistence type="predicted"/>
<dbReference type="Pfam" id="PF00857">
    <property type="entry name" value="Isochorismatase"/>
    <property type="match status" value="1"/>
</dbReference>
<dbReference type="EMBL" id="JBHTCH010000014">
    <property type="protein sequence ID" value="MFC7361043.1"/>
    <property type="molecule type" value="Genomic_DNA"/>
</dbReference>
<dbReference type="CDD" id="cd00431">
    <property type="entry name" value="cysteine_hydrolases"/>
    <property type="match status" value="1"/>
</dbReference>
<dbReference type="Proteomes" id="UP001596524">
    <property type="component" value="Unassembled WGS sequence"/>
</dbReference>
<organism evidence="3 4">
    <name type="scientific">Nocardioides astragali</name>
    <dbReference type="NCBI Taxonomy" id="1776736"/>
    <lineage>
        <taxon>Bacteria</taxon>
        <taxon>Bacillati</taxon>
        <taxon>Actinomycetota</taxon>
        <taxon>Actinomycetes</taxon>
        <taxon>Propionibacteriales</taxon>
        <taxon>Nocardioidaceae</taxon>
        <taxon>Nocardioides</taxon>
    </lineage>
</organism>
<name>A0ABW2N4E9_9ACTN</name>
<dbReference type="SUPFAM" id="SSF52499">
    <property type="entry name" value="Isochorismatase-like hydrolases"/>
    <property type="match status" value="1"/>
</dbReference>
<dbReference type="InterPro" id="IPR000868">
    <property type="entry name" value="Isochorismatase-like_dom"/>
</dbReference>
<keyword evidence="4" id="KW-1185">Reference proteome</keyword>
<evidence type="ECO:0000313" key="4">
    <source>
        <dbReference type="Proteomes" id="UP001596524"/>
    </source>
</evidence>
<sequence length="198" mass="21240">MTNAPDRALLLMDYQVALCEEGPHLRMPPLAAQVAERGVLATAEKVLSAARTAGWLVVHVRLAFDPTYTLRTNRLPRFDAYPDQRAMLADSPEAQIVAQLAPIEGEPVVDKGCVDPFVGTPLRDVLAAEGITELVLGGVATNLVVESAARHASDAGLQVTIVEDMCASFRADFHDFSVQNMLPLFGTVTTSVALLGEM</sequence>
<dbReference type="InterPro" id="IPR050272">
    <property type="entry name" value="Isochorismatase-like_hydrls"/>
</dbReference>
<feature type="domain" description="Isochorismatase-like" evidence="2">
    <location>
        <begin position="8"/>
        <end position="191"/>
    </location>
</feature>
<evidence type="ECO:0000259" key="2">
    <source>
        <dbReference type="Pfam" id="PF00857"/>
    </source>
</evidence>